<feature type="region of interest" description="Disordered" evidence="1">
    <location>
        <begin position="294"/>
        <end position="347"/>
    </location>
</feature>
<protein>
    <submittedName>
        <fullName evidence="2">Uncharacterized protein</fullName>
    </submittedName>
</protein>
<evidence type="ECO:0000313" key="3">
    <source>
        <dbReference type="Proteomes" id="UP000838763"/>
    </source>
</evidence>
<dbReference type="EMBL" id="CALLCH030000009">
    <property type="protein sequence ID" value="CAI4213717.1"/>
    <property type="molecule type" value="Genomic_DNA"/>
</dbReference>
<dbReference type="AlphaFoldDB" id="A0A9P1H0L4"/>
<accession>A0A9P1H0L4</accession>
<feature type="compositionally biased region" description="Low complexity" evidence="1">
    <location>
        <begin position="99"/>
        <end position="123"/>
    </location>
</feature>
<dbReference type="Proteomes" id="UP000838763">
    <property type="component" value="Unassembled WGS sequence"/>
</dbReference>
<evidence type="ECO:0000313" key="2">
    <source>
        <dbReference type="EMBL" id="CAI4213717.1"/>
    </source>
</evidence>
<feature type="region of interest" description="Disordered" evidence="1">
    <location>
        <begin position="1"/>
        <end position="201"/>
    </location>
</feature>
<feature type="compositionally biased region" description="Basic and acidic residues" evidence="1">
    <location>
        <begin position="338"/>
        <end position="347"/>
    </location>
</feature>
<feature type="compositionally biased region" description="Basic and acidic residues" evidence="1">
    <location>
        <begin position="66"/>
        <end position="79"/>
    </location>
</feature>
<evidence type="ECO:0000256" key="1">
    <source>
        <dbReference type="SAM" id="MobiDB-lite"/>
    </source>
</evidence>
<feature type="compositionally biased region" description="Acidic residues" evidence="1">
    <location>
        <begin position="295"/>
        <end position="322"/>
    </location>
</feature>
<name>A0A9P1H0L4_9PEZI</name>
<proteinExistence type="predicted"/>
<comment type="caution">
    <text evidence="2">The sequence shown here is derived from an EMBL/GenBank/DDBJ whole genome shotgun (WGS) entry which is preliminary data.</text>
</comment>
<gene>
    <name evidence="2" type="ORF">PPNO1_LOCUS3460</name>
</gene>
<dbReference type="OrthoDB" id="5409271at2759"/>
<keyword evidence="3" id="KW-1185">Reference proteome</keyword>
<reference evidence="2" key="1">
    <citation type="submission" date="2022-11" db="EMBL/GenBank/DDBJ databases">
        <authorList>
            <person name="Scott C."/>
            <person name="Bruce N."/>
        </authorList>
    </citation>
    <scope>NUCLEOTIDE SEQUENCE</scope>
</reference>
<feature type="compositionally biased region" description="Polar residues" evidence="1">
    <location>
        <begin position="1"/>
        <end position="10"/>
    </location>
</feature>
<organism evidence="2 3">
    <name type="scientific">Parascedosporium putredinis</name>
    <dbReference type="NCBI Taxonomy" id="1442378"/>
    <lineage>
        <taxon>Eukaryota</taxon>
        <taxon>Fungi</taxon>
        <taxon>Dikarya</taxon>
        <taxon>Ascomycota</taxon>
        <taxon>Pezizomycotina</taxon>
        <taxon>Sordariomycetes</taxon>
        <taxon>Hypocreomycetidae</taxon>
        <taxon>Microascales</taxon>
        <taxon>Microascaceae</taxon>
        <taxon>Parascedosporium</taxon>
    </lineage>
</organism>
<sequence>MKSSQPSENASGLARSRWADEEPELGSTSGTTLSPLAPAYAPNAGEGQGGPATAVAKHPMSGQQRDASRKAARPEELRKRQFAGKKYGLGSSHRGGSMPSTSPAPVVASSSALLPLSSSPAAKRAARAGEPLEYGAGPIEGRFGPKRVANDGEEDDGAGPVGGKGHKKQRGNDHDDLDGDETPRAGSPAPKPVETQAPPARPFKLVIKASLKVRGDGNLVCLYRTPDETNRVLMAAGARVAGIEGGQSSTNADGMLRDIRMNLDASIDVRGSGNYIGHPKAILAVAKILDLAEQQPEDETEAAVAAEEAEDQQQDGGDEDAVEGAKHGNEGDDLTLVRAEEAESHEG</sequence>